<reference evidence="2" key="1">
    <citation type="journal article" date="2022" name="bioRxiv">
        <title>Sequencing and chromosome-scale assembly of the giantPleurodeles waltlgenome.</title>
        <authorList>
            <person name="Brown T."/>
            <person name="Elewa A."/>
            <person name="Iarovenko S."/>
            <person name="Subramanian E."/>
            <person name="Araus A.J."/>
            <person name="Petzold A."/>
            <person name="Susuki M."/>
            <person name="Suzuki K.-i.T."/>
            <person name="Hayashi T."/>
            <person name="Toyoda A."/>
            <person name="Oliveira C."/>
            <person name="Osipova E."/>
            <person name="Leigh N.D."/>
            <person name="Simon A."/>
            <person name="Yun M.H."/>
        </authorList>
    </citation>
    <scope>NUCLEOTIDE SEQUENCE</scope>
    <source>
        <strain evidence="2">20211129_DDA</strain>
        <tissue evidence="2">Liver</tissue>
    </source>
</reference>
<name>A0AAV7PGS0_PLEWA</name>
<gene>
    <name evidence="2" type="ORF">NDU88_005905</name>
</gene>
<proteinExistence type="predicted"/>
<evidence type="ECO:0000313" key="2">
    <source>
        <dbReference type="EMBL" id="KAJ1127506.1"/>
    </source>
</evidence>
<dbReference type="Proteomes" id="UP001066276">
    <property type="component" value="Chromosome 7"/>
</dbReference>
<feature type="compositionally biased region" description="Basic and acidic residues" evidence="1">
    <location>
        <begin position="11"/>
        <end position="22"/>
    </location>
</feature>
<evidence type="ECO:0000256" key="1">
    <source>
        <dbReference type="SAM" id="MobiDB-lite"/>
    </source>
</evidence>
<protein>
    <submittedName>
        <fullName evidence="2">Uncharacterized protein</fullName>
    </submittedName>
</protein>
<keyword evidence="3" id="KW-1185">Reference proteome</keyword>
<dbReference type="AlphaFoldDB" id="A0AAV7PGS0"/>
<organism evidence="2 3">
    <name type="scientific">Pleurodeles waltl</name>
    <name type="common">Iberian ribbed newt</name>
    <dbReference type="NCBI Taxonomy" id="8319"/>
    <lineage>
        <taxon>Eukaryota</taxon>
        <taxon>Metazoa</taxon>
        <taxon>Chordata</taxon>
        <taxon>Craniata</taxon>
        <taxon>Vertebrata</taxon>
        <taxon>Euteleostomi</taxon>
        <taxon>Amphibia</taxon>
        <taxon>Batrachia</taxon>
        <taxon>Caudata</taxon>
        <taxon>Salamandroidea</taxon>
        <taxon>Salamandridae</taxon>
        <taxon>Pleurodelinae</taxon>
        <taxon>Pleurodeles</taxon>
    </lineage>
</organism>
<sequence>MGTCGRHHQDRGHTEAASEGEGKALVPPGAVSPGPCINSHEEDLVVLKWDIAADVKDLKKDIGELGQRVYALEQTGDSHEEDRRTTDGS</sequence>
<evidence type="ECO:0000313" key="3">
    <source>
        <dbReference type="Proteomes" id="UP001066276"/>
    </source>
</evidence>
<dbReference type="EMBL" id="JANPWB010000011">
    <property type="protein sequence ID" value="KAJ1127506.1"/>
    <property type="molecule type" value="Genomic_DNA"/>
</dbReference>
<feature type="region of interest" description="Disordered" evidence="1">
    <location>
        <begin position="1"/>
        <end position="36"/>
    </location>
</feature>
<feature type="compositionally biased region" description="Basic residues" evidence="1">
    <location>
        <begin position="1"/>
        <end position="10"/>
    </location>
</feature>
<comment type="caution">
    <text evidence="2">The sequence shown here is derived from an EMBL/GenBank/DDBJ whole genome shotgun (WGS) entry which is preliminary data.</text>
</comment>
<accession>A0AAV7PGS0</accession>